<dbReference type="PANTHER" id="PTHR21485">
    <property type="entry name" value="HAD SUPERFAMILY MEMBERS CMAS AND KDSC"/>
    <property type="match status" value="1"/>
</dbReference>
<dbReference type="CDD" id="cd02513">
    <property type="entry name" value="CMP-NeuAc_Synthase"/>
    <property type="match status" value="1"/>
</dbReference>
<proteinExistence type="predicted"/>
<dbReference type="GO" id="GO:0008781">
    <property type="term" value="F:N-acylneuraminate cytidylyltransferase activity"/>
    <property type="evidence" value="ECO:0007669"/>
    <property type="project" value="TreeGrafter"/>
</dbReference>
<protein>
    <submittedName>
        <fullName evidence="1">NeuA</fullName>
    </submittedName>
</protein>
<dbReference type="AlphaFoldDB" id="A0A0P0KXT1"/>
<dbReference type="RefSeq" id="WP_011945890.1">
    <property type="nucleotide sequence ID" value="NZ_KK074214.1"/>
</dbReference>
<sequence>MRILAVIPARAGSKRLPGKNTRLLAGKPLIAHTIVAALQSSCCEEIVVSTDSKQIADVAVQYGASVPWLRSEDLATDTSDVIHTVIDLLFKFQQMEVFFDSVLLLQPTSPFRKPETIRHAVEIHQATGKSVVSVSPISLKPSWCRSIDSQGNLVKPELFQDLEIYCNENPIYKLNGSIYIATAKQIIENKSFYSEPTKPLLLNSISESIDIDTPIDWALTEKLMELNQEALV</sequence>
<dbReference type="Pfam" id="PF02348">
    <property type="entry name" value="CTP_transf_3"/>
    <property type="match status" value="1"/>
</dbReference>
<evidence type="ECO:0000313" key="1">
    <source>
        <dbReference type="EMBL" id="ALK48474.1"/>
    </source>
</evidence>
<accession>A0A0P0KXT1</accession>
<gene>
    <name evidence="1" type="primary">neuA</name>
</gene>
<dbReference type="InterPro" id="IPR050793">
    <property type="entry name" value="CMP-NeuNAc_synthase"/>
</dbReference>
<dbReference type="EMBL" id="KR350687">
    <property type="protein sequence ID" value="ALK48474.1"/>
    <property type="molecule type" value="Genomic_DNA"/>
</dbReference>
<dbReference type="InterPro" id="IPR029044">
    <property type="entry name" value="Nucleotide-diphossugar_trans"/>
</dbReference>
<organism evidence="1">
    <name type="scientific">Legionella pneumophila subsp. pneumophila ATCC 33215</name>
    <dbReference type="NCBI Taxonomy" id="933085"/>
    <lineage>
        <taxon>Bacteria</taxon>
        <taxon>Pseudomonadati</taxon>
        <taxon>Pseudomonadota</taxon>
        <taxon>Gammaproteobacteria</taxon>
        <taxon>Legionellales</taxon>
        <taxon>Legionellaceae</taxon>
        <taxon>Legionella</taxon>
    </lineage>
</organism>
<dbReference type="Gene3D" id="3.90.550.10">
    <property type="entry name" value="Spore Coat Polysaccharide Biosynthesis Protein SpsA, Chain A"/>
    <property type="match status" value="1"/>
</dbReference>
<dbReference type="PANTHER" id="PTHR21485:SF6">
    <property type="entry name" value="N-ACYLNEURAMINATE CYTIDYLYLTRANSFERASE-RELATED"/>
    <property type="match status" value="1"/>
</dbReference>
<dbReference type="SUPFAM" id="SSF53448">
    <property type="entry name" value="Nucleotide-diphospho-sugar transferases"/>
    <property type="match status" value="1"/>
</dbReference>
<name>A0A0P0KXT1_LEGPN</name>
<reference evidence="1" key="1">
    <citation type="journal article" date="2015" name="Antonie Van Leeuwenhoek">
        <title>Structural comparison of O-antigen gene clusters of Legionella pneumophila and its application of a serogroup-specific multiplex PCR assay.</title>
        <authorList>
            <person name="Cao B."/>
            <person name="Tian Z."/>
            <person name="Wang S."/>
            <person name="Zhu Z."/>
            <person name="Sun Y."/>
            <person name="Feng L."/>
            <person name="Wang L."/>
        </authorList>
    </citation>
    <scope>NUCLEOTIDE SEQUENCE</scope>
    <source>
        <strain evidence="1">ATCC 33215</strain>
    </source>
</reference>
<dbReference type="InterPro" id="IPR003329">
    <property type="entry name" value="Cytidylyl_trans"/>
</dbReference>